<feature type="compositionally biased region" description="Basic and acidic residues" evidence="1">
    <location>
        <begin position="22"/>
        <end position="42"/>
    </location>
</feature>
<dbReference type="GeneID" id="25918638"/>
<organism evidence="2 3">
    <name type="scientific">Sphaeroforma arctica JP610</name>
    <dbReference type="NCBI Taxonomy" id="667725"/>
    <lineage>
        <taxon>Eukaryota</taxon>
        <taxon>Ichthyosporea</taxon>
        <taxon>Ichthyophonida</taxon>
        <taxon>Sphaeroforma</taxon>
    </lineage>
</organism>
<dbReference type="RefSeq" id="XP_014143258.1">
    <property type="nucleotide sequence ID" value="XM_014287783.1"/>
</dbReference>
<accession>A0A0L0EY41</accession>
<feature type="compositionally biased region" description="Basic and acidic residues" evidence="1">
    <location>
        <begin position="86"/>
        <end position="102"/>
    </location>
</feature>
<evidence type="ECO:0000313" key="2">
    <source>
        <dbReference type="EMBL" id="KNC69356.1"/>
    </source>
</evidence>
<reference evidence="2 3" key="1">
    <citation type="submission" date="2011-02" db="EMBL/GenBank/DDBJ databases">
        <title>The Genome Sequence of Sphaeroforma arctica JP610.</title>
        <authorList>
            <consortium name="The Broad Institute Genome Sequencing Platform"/>
            <person name="Russ C."/>
            <person name="Cuomo C."/>
            <person name="Young S.K."/>
            <person name="Zeng Q."/>
            <person name="Gargeya S."/>
            <person name="Alvarado L."/>
            <person name="Berlin A."/>
            <person name="Chapman S.B."/>
            <person name="Chen Z."/>
            <person name="Freedman E."/>
            <person name="Gellesch M."/>
            <person name="Goldberg J."/>
            <person name="Griggs A."/>
            <person name="Gujja S."/>
            <person name="Heilman E."/>
            <person name="Heiman D."/>
            <person name="Howarth C."/>
            <person name="Mehta T."/>
            <person name="Neiman D."/>
            <person name="Pearson M."/>
            <person name="Roberts A."/>
            <person name="Saif S."/>
            <person name="Shea T."/>
            <person name="Shenoy N."/>
            <person name="Sisk P."/>
            <person name="Stolte C."/>
            <person name="Sykes S."/>
            <person name="White J."/>
            <person name="Yandava C."/>
            <person name="Burger G."/>
            <person name="Gray M.W."/>
            <person name="Holland P.W.H."/>
            <person name="King N."/>
            <person name="Lang F.B.F."/>
            <person name="Roger A.J."/>
            <person name="Ruiz-Trillo I."/>
            <person name="Haas B."/>
            <person name="Nusbaum C."/>
            <person name="Birren B."/>
        </authorList>
    </citation>
    <scope>NUCLEOTIDE SEQUENCE [LARGE SCALE GENOMIC DNA]</scope>
    <source>
        <strain evidence="2 3">JP610</strain>
    </source>
</reference>
<evidence type="ECO:0000313" key="3">
    <source>
        <dbReference type="Proteomes" id="UP000054560"/>
    </source>
</evidence>
<feature type="region of interest" description="Disordered" evidence="1">
    <location>
        <begin position="1"/>
        <end position="118"/>
    </location>
</feature>
<keyword evidence="3" id="KW-1185">Reference proteome</keyword>
<name>A0A0L0EY41_9EUKA</name>
<proteinExistence type="predicted"/>
<sequence length="118" mass="12241">MEAISTAVQPSAITNAPTPATEIEHADTDTQPHSAAHTDARRQVNTSPHTHTAAATPTQADTPTNGTSIGEPTMCITPTPDNQNDGEMHRDGPEATAEDTKKIGTGGNGARSETDLTQ</sequence>
<dbReference type="Proteomes" id="UP000054560">
    <property type="component" value="Unassembled WGS sequence"/>
</dbReference>
<feature type="compositionally biased region" description="Polar residues" evidence="1">
    <location>
        <begin position="1"/>
        <end position="18"/>
    </location>
</feature>
<feature type="non-terminal residue" evidence="2">
    <location>
        <position position="118"/>
    </location>
</feature>
<protein>
    <submittedName>
        <fullName evidence="2">Uncharacterized protein</fullName>
    </submittedName>
</protein>
<dbReference type="EMBL" id="KQ255564">
    <property type="protein sequence ID" value="KNC69356.1"/>
    <property type="molecule type" value="Genomic_DNA"/>
</dbReference>
<gene>
    <name evidence="2" type="ORF">SARC_18134</name>
</gene>
<evidence type="ECO:0000256" key="1">
    <source>
        <dbReference type="SAM" id="MobiDB-lite"/>
    </source>
</evidence>
<dbReference type="AlphaFoldDB" id="A0A0L0EY41"/>
<feature type="compositionally biased region" description="Low complexity" evidence="1">
    <location>
        <begin position="46"/>
        <end position="64"/>
    </location>
</feature>